<name>A0A5C3QTE5_9AGAR</name>
<feature type="region of interest" description="Disordered" evidence="1">
    <location>
        <begin position="193"/>
        <end position="265"/>
    </location>
</feature>
<gene>
    <name evidence="2" type="ORF">BDV98DRAFT_589976</name>
</gene>
<sequence length="357" mass="37955">MLPPVSPTYCAFPGDDESSGRIVRFDSECTLIPTSDSASQKQRSTLTTKSYSLPLWRKSSATYSSEPSQLEGDYVLIAGERSAASPPVASSSKSHVLLTVSIPRFKSSSKTTLRRVPSTGAIINVKPCLVDRDARTRPSGGARIPPQRRPSLPTNLPTTHKHTTVPLRSCCTGCYSIVEQSSCDSYEVKLPEARSPGRSASDGDSPREDVSAHGQTTRHCDVNDGYPNSNSTFYRDLSSPGPPPALDASYSPSPSPHPSPLLQTPVGVKDEELFPLPSCTKIRTSPLPSPKILGTAATSPKVLGSAAPKLLGTAPKTKTATTPPGMINTSVPYSPRLRAPPSPQLLAAARPMLRRGS</sequence>
<protein>
    <submittedName>
        <fullName evidence="2">Uncharacterized protein</fullName>
    </submittedName>
</protein>
<evidence type="ECO:0000256" key="1">
    <source>
        <dbReference type="SAM" id="MobiDB-lite"/>
    </source>
</evidence>
<keyword evidence="3" id="KW-1185">Reference proteome</keyword>
<feature type="compositionally biased region" description="Low complexity" evidence="1">
    <location>
        <begin position="308"/>
        <end position="325"/>
    </location>
</feature>
<dbReference type="EMBL" id="ML178817">
    <property type="protein sequence ID" value="TFL05283.1"/>
    <property type="molecule type" value="Genomic_DNA"/>
</dbReference>
<feature type="region of interest" description="Disordered" evidence="1">
    <location>
        <begin position="133"/>
        <end position="162"/>
    </location>
</feature>
<dbReference type="Proteomes" id="UP000305067">
    <property type="component" value="Unassembled WGS sequence"/>
</dbReference>
<dbReference type="AlphaFoldDB" id="A0A5C3QTE5"/>
<reference evidence="2 3" key="1">
    <citation type="journal article" date="2019" name="Nat. Ecol. Evol.">
        <title>Megaphylogeny resolves global patterns of mushroom evolution.</title>
        <authorList>
            <person name="Varga T."/>
            <person name="Krizsan K."/>
            <person name="Foldi C."/>
            <person name="Dima B."/>
            <person name="Sanchez-Garcia M."/>
            <person name="Sanchez-Ramirez S."/>
            <person name="Szollosi G.J."/>
            <person name="Szarkandi J.G."/>
            <person name="Papp V."/>
            <person name="Albert L."/>
            <person name="Andreopoulos W."/>
            <person name="Angelini C."/>
            <person name="Antonin V."/>
            <person name="Barry K.W."/>
            <person name="Bougher N.L."/>
            <person name="Buchanan P."/>
            <person name="Buyck B."/>
            <person name="Bense V."/>
            <person name="Catcheside P."/>
            <person name="Chovatia M."/>
            <person name="Cooper J."/>
            <person name="Damon W."/>
            <person name="Desjardin D."/>
            <person name="Finy P."/>
            <person name="Geml J."/>
            <person name="Haridas S."/>
            <person name="Hughes K."/>
            <person name="Justo A."/>
            <person name="Karasinski D."/>
            <person name="Kautmanova I."/>
            <person name="Kiss B."/>
            <person name="Kocsube S."/>
            <person name="Kotiranta H."/>
            <person name="LaButti K.M."/>
            <person name="Lechner B.E."/>
            <person name="Liimatainen K."/>
            <person name="Lipzen A."/>
            <person name="Lukacs Z."/>
            <person name="Mihaltcheva S."/>
            <person name="Morgado L.N."/>
            <person name="Niskanen T."/>
            <person name="Noordeloos M.E."/>
            <person name="Ohm R.A."/>
            <person name="Ortiz-Santana B."/>
            <person name="Ovrebo C."/>
            <person name="Racz N."/>
            <person name="Riley R."/>
            <person name="Savchenko A."/>
            <person name="Shiryaev A."/>
            <person name="Soop K."/>
            <person name="Spirin V."/>
            <person name="Szebenyi C."/>
            <person name="Tomsovsky M."/>
            <person name="Tulloss R.E."/>
            <person name="Uehling J."/>
            <person name="Grigoriev I.V."/>
            <person name="Vagvolgyi C."/>
            <person name="Papp T."/>
            <person name="Martin F.M."/>
            <person name="Miettinen O."/>
            <person name="Hibbett D.S."/>
            <person name="Nagy L.G."/>
        </authorList>
    </citation>
    <scope>NUCLEOTIDE SEQUENCE [LARGE SCALE GENOMIC DNA]</scope>
    <source>
        <strain evidence="2 3">CBS 309.79</strain>
    </source>
</reference>
<organism evidence="2 3">
    <name type="scientific">Pterulicium gracile</name>
    <dbReference type="NCBI Taxonomy" id="1884261"/>
    <lineage>
        <taxon>Eukaryota</taxon>
        <taxon>Fungi</taxon>
        <taxon>Dikarya</taxon>
        <taxon>Basidiomycota</taxon>
        <taxon>Agaricomycotina</taxon>
        <taxon>Agaricomycetes</taxon>
        <taxon>Agaricomycetidae</taxon>
        <taxon>Agaricales</taxon>
        <taxon>Pleurotineae</taxon>
        <taxon>Pterulaceae</taxon>
        <taxon>Pterulicium</taxon>
    </lineage>
</organism>
<feature type="region of interest" description="Disordered" evidence="1">
    <location>
        <begin position="305"/>
        <end position="357"/>
    </location>
</feature>
<proteinExistence type="predicted"/>
<feature type="region of interest" description="Disordered" evidence="1">
    <location>
        <begin position="281"/>
        <end position="300"/>
    </location>
</feature>
<dbReference type="STRING" id="1884261.A0A5C3QTE5"/>
<evidence type="ECO:0000313" key="3">
    <source>
        <dbReference type="Proteomes" id="UP000305067"/>
    </source>
</evidence>
<accession>A0A5C3QTE5</accession>
<dbReference type="OrthoDB" id="3269282at2759"/>
<evidence type="ECO:0000313" key="2">
    <source>
        <dbReference type="EMBL" id="TFL05283.1"/>
    </source>
</evidence>